<comment type="caution">
    <text evidence="1">The sequence shown here is derived from an EMBL/GenBank/DDBJ whole genome shotgun (WGS) entry which is preliminary data.</text>
</comment>
<dbReference type="CDD" id="cd00303">
    <property type="entry name" value="retropepsin_like"/>
    <property type="match status" value="1"/>
</dbReference>
<proteinExistence type="predicted"/>
<name>A0A2P4WZY7_9STRA</name>
<evidence type="ECO:0000313" key="2">
    <source>
        <dbReference type="Proteomes" id="UP000237271"/>
    </source>
</evidence>
<dbReference type="OrthoDB" id="123763at2759"/>
<reference evidence="1 2" key="1">
    <citation type="journal article" date="2017" name="Genome Biol. Evol.">
        <title>Phytophthora megakarya and P. palmivora, closely related causal agents of cacao black pod rot, underwent increases in genome sizes and gene numbers by different mechanisms.</title>
        <authorList>
            <person name="Ali S.S."/>
            <person name="Shao J."/>
            <person name="Lary D.J."/>
            <person name="Kronmiller B."/>
            <person name="Shen D."/>
            <person name="Strem M.D."/>
            <person name="Amoako-Attah I."/>
            <person name="Akrofi A.Y."/>
            <person name="Begoude B.A."/>
            <person name="Ten Hoopen G.M."/>
            <person name="Coulibaly K."/>
            <person name="Kebe B.I."/>
            <person name="Melnick R.L."/>
            <person name="Guiltinan M.J."/>
            <person name="Tyler B.M."/>
            <person name="Meinhardt L.W."/>
            <person name="Bailey B.A."/>
        </authorList>
    </citation>
    <scope>NUCLEOTIDE SEQUENCE [LARGE SCALE GENOMIC DNA]</scope>
    <source>
        <strain evidence="2">sbr112.9</strain>
    </source>
</reference>
<dbReference type="InterPro" id="IPR021109">
    <property type="entry name" value="Peptidase_aspartic_dom_sf"/>
</dbReference>
<dbReference type="EMBL" id="NCKW01020140">
    <property type="protein sequence ID" value="POM58854.1"/>
    <property type="molecule type" value="Genomic_DNA"/>
</dbReference>
<protein>
    <submittedName>
        <fullName evidence="1">Gag protein</fullName>
    </submittedName>
</protein>
<organism evidence="1 2">
    <name type="scientific">Phytophthora palmivora</name>
    <dbReference type="NCBI Taxonomy" id="4796"/>
    <lineage>
        <taxon>Eukaryota</taxon>
        <taxon>Sar</taxon>
        <taxon>Stramenopiles</taxon>
        <taxon>Oomycota</taxon>
        <taxon>Peronosporomycetes</taxon>
        <taxon>Peronosporales</taxon>
        <taxon>Peronosporaceae</taxon>
        <taxon>Phytophthora</taxon>
    </lineage>
</organism>
<dbReference type="Proteomes" id="UP000237271">
    <property type="component" value="Unassembled WGS sequence"/>
</dbReference>
<dbReference type="AlphaFoldDB" id="A0A2P4WZY7"/>
<gene>
    <name evidence="1" type="ORF">PHPALM_36446</name>
</gene>
<sequence length="205" mass="22992">MRVPSASLVGDPLPEHINVTVFMDGLKVGPFRTQLFRVHANTMEEAIQIDRQEEYRHRQARTPTSVWHRHNASGAQWRELQQLELAPGRASTNFARRQTVARNGDKYVDALRDSEGRGQVSVRLADGTVVNVPEVRMDLAVKFENFDSTESFLVLDMDKYDLILGMPWLISTNPGSIGAAKPLGLASPQSPIEHWRVMFTPLSGT</sequence>
<evidence type="ECO:0000313" key="1">
    <source>
        <dbReference type="EMBL" id="POM58854.1"/>
    </source>
</evidence>
<keyword evidence="2" id="KW-1185">Reference proteome</keyword>
<accession>A0A2P4WZY7</accession>
<dbReference type="Gene3D" id="2.40.70.10">
    <property type="entry name" value="Acid Proteases"/>
    <property type="match status" value="1"/>
</dbReference>